<reference evidence="2 3" key="1">
    <citation type="journal article" date="2024" name="bioRxiv">
        <title>A reference genome for Trichogramma kaykai: A tiny desert-dwelling parasitoid wasp with competing sex-ratio distorters.</title>
        <authorList>
            <person name="Culotta J."/>
            <person name="Lindsey A.R."/>
        </authorList>
    </citation>
    <scope>NUCLEOTIDE SEQUENCE [LARGE SCALE GENOMIC DNA]</scope>
    <source>
        <strain evidence="2 3">KSX58</strain>
    </source>
</reference>
<dbReference type="EMBL" id="JBJJXI010000188">
    <property type="protein sequence ID" value="KAL3383584.1"/>
    <property type="molecule type" value="Genomic_DNA"/>
</dbReference>
<proteinExistence type="predicted"/>
<keyword evidence="3" id="KW-1185">Reference proteome</keyword>
<feature type="region of interest" description="Disordered" evidence="1">
    <location>
        <begin position="319"/>
        <end position="343"/>
    </location>
</feature>
<name>A0ABD2VS90_9HYME</name>
<comment type="caution">
    <text evidence="2">The sequence shown here is derived from an EMBL/GenBank/DDBJ whole genome shotgun (WGS) entry which is preliminary data.</text>
</comment>
<evidence type="ECO:0000313" key="2">
    <source>
        <dbReference type="EMBL" id="KAL3383584.1"/>
    </source>
</evidence>
<evidence type="ECO:0000313" key="3">
    <source>
        <dbReference type="Proteomes" id="UP001627154"/>
    </source>
</evidence>
<dbReference type="Proteomes" id="UP001627154">
    <property type="component" value="Unassembled WGS sequence"/>
</dbReference>
<gene>
    <name evidence="2" type="ORF">TKK_020528</name>
</gene>
<dbReference type="AlphaFoldDB" id="A0ABD2VS90"/>
<organism evidence="2 3">
    <name type="scientific">Trichogramma kaykai</name>
    <dbReference type="NCBI Taxonomy" id="54128"/>
    <lineage>
        <taxon>Eukaryota</taxon>
        <taxon>Metazoa</taxon>
        <taxon>Ecdysozoa</taxon>
        <taxon>Arthropoda</taxon>
        <taxon>Hexapoda</taxon>
        <taxon>Insecta</taxon>
        <taxon>Pterygota</taxon>
        <taxon>Neoptera</taxon>
        <taxon>Endopterygota</taxon>
        <taxon>Hymenoptera</taxon>
        <taxon>Apocrita</taxon>
        <taxon>Proctotrupomorpha</taxon>
        <taxon>Chalcidoidea</taxon>
        <taxon>Trichogrammatidae</taxon>
        <taxon>Trichogramma</taxon>
    </lineage>
</organism>
<accession>A0ABD2VS90</accession>
<evidence type="ECO:0000256" key="1">
    <source>
        <dbReference type="SAM" id="MobiDB-lite"/>
    </source>
</evidence>
<sequence>MPPNFSQEHKHYFLYIHGTGPEMLAFLYYSLQKLEYDKEFQKWRYAKTSYTGDIKADEVKYDTEYRVHEFMRRVAALHKTKLMNKIRPRLLDVNPQKYFRESKQHVDMITVIEIMNSLHKSSHMVLKILYSIFLKNELSTGPFIREHVFYWPSYLENFAFDPTHWKKVRRGKQDFQNDGKVPISGQAKKQQNLKQYQNLQPNTAKVGQPVKKVPMLTTFTQTEPVPPVELDAIRAQVRAVVLHDFEDTGSFQLPISRRIDPFLSQKAIKTTLLEKFAKIEEHKEKIKRIQAKCAEALTALEAEEKELEISIQQMHETEMAQMQEEKEEKEKKEEEIKKRERDKERARIDALATKVKADEAKAVARKKQKTLHDLIPITVTPMESPPPHSPPAQPVVTNAPIPSNTNHTTGDYTPAEEEAVLKAAIQCYKTTGHVWSKNITIPGFQRPWKNYRKKATRLLKQLTVTTLKTKYGLDKFRATELLAWAANTKT</sequence>
<protein>
    <submittedName>
        <fullName evidence="2">Uncharacterized protein</fullName>
    </submittedName>
</protein>